<dbReference type="Proteomes" id="UP001152523">
    <property type="component" value="Unassembled WGS sequence"/>
</dbReference>
<sequence>MLQKTNLSSADKFFSARYPAPPLLPCFWRHKYELHQTFNGKFCLSATNLSSADHFFSGGVLLPLYCPASGDTNMSFTGPSMENSICRLMSTDKVGATYVWSKRRSLKVAWNYKITGCTRTPGCTI</sequence>
<evidence type="ECO:0000313" key="3">
    <source>
        <dbReference type="Proteomes" id="UP001152523"/>
    </source>
</evidence>
<proteinExistence type="predicted"/>
<name>A0AAV0ED58_9ASTE</name>
<gene>
    <name evidence="2" type="ORF">CEPIT_LOCUS23528</name>
    <name evidence="1" type="ORF">CEPIT_LOCUS3878</name>
</gene>
<keyword evidence="3" id="KW-1185">Reference proteome</keyword>
<evidence type="ECO:0000313" key="1">
    <source>
        <dbReference type="EMBL" id="CAH9071436.1"/>
    </source>
</evidence>
<dbReference type="EMBL" id="CAMAPF010000920">
    <property type="protein sequence ID" value="CAH9121214.1"/>
    <property type="molecule type" value="Genomic_DNA"/>
</dbReference>
<organism evidence="2 3">
    <name type="scientific">Cuscuta epithymum</name>
    <dbReference type="NCBI Taxonomy" id="186058"/>
    <lineage>
        <taxon>Eukaryota</taxon>
        <taxon>Viridiplantae</taxon>
        <taxon>Streptophyta</taxon>
        <taxon>Embryophyta</taxon>
        <taxon>Tracheophyta</taxon>
        <taxon>Spermatophyta</taxon>
        <taxon>Magnoliopsida</taxon>
        <taxon>eudicotyledons</taxon>
        <taxon>Gunneridae</taxon>
        <taxon>Pentapetalae</taxon>
        <taxon>asterids</taxon>
        <taxon>lamiids</taxon>
        <taxon>Solanales</taxon>
        <taxon>Convolvulaceae</taxon>
        <taxon>Cuscuteae</taxon>
        <taxon>Cuscuta</taxon>
        <taxon>Cuscuta subgen. Cuscuta</taxon>
    </lineage>
</organism>
<evidence type="ECO:0000313" key="2">
    <source>
        <dbReference type="EMBL" id="CAH9121214.1"/>
    </source>
</evidence>
<dbReference type="AlphaFoldDB" id="A0AAV0ED58"/>
<reference evidence="2" key="1">
    <citation type="submission" date="2022-07" db="EMBL/GenBank/DDBJ databases">
        <authorList>
            <person name="Macas J."/>
            <person name="Novak P."/>
            <person name="Neumann P."/>
        </authorList>
    </citation>
    <scope>NUCLEOTIDE SEQUENCE</scope>
</reference>
<protein>
    <submittedName>
        <fullName evidence="2">Uncharacterized protein</fullName>
    </submittedName>
</protein>
<accession>A0AAV0ED58</accession>
<comment type="caution">
    <text evidence="2">The sequence shown here is derived from an EMBL/GenBank/DDBJ whole genome shotgun (WGS) entry which is preliminary data.</text>
</comment>
<dbReference type="EMBL" id="CAMAPF010000020">
    <property type="protein sequence ID" value="CAH9071436.1"/>
    <property type="molecule type" value="Genomic_DNA"/>
</dbReference>